<comment type="caution">
    <text evidence="1">The sequence shown here is derived from an EMBL/GenBank/DDBJ whole genome shotgun (WGS) entry which is preliminary data.</text>
</comment>
<dbReference type="EMBL" id="JYJG01000114">
    <property type="protein sequence ID" value="KJK48221.1"/>
    <property type="molecule type" value="Genomic_DNA"/>
</dbReference>
<dbReference type="RefSeq" id="WP_045312643.1">
    <property type="nucleotide sequence ID" value="NZ_JYJG01000114.1"/>
</dbReference>
<evidence type="ECO:0000313" key="2">
    <source>
        <dbReference type="Proteomes" id="UP000033393"/>
    </source>
</evidence>
<evidence type="ECO:0000313" key="1">
    <source>
        <dbReference type="EMBL" id="KJK48221.1"/>
    </source>
</evidence>
<organism evidence="1 2">
    <name type="scientific">Lentzea aerocolonigenes</name>
    <name type="common">Lechevalieria aerocolonigenes</name>
    <name type="synonym">Saccharothrix aerocolonigenes</name>
    <dbReference type="NCBI Taxonomy" id="68170"/>
    <lineage>
        <taxon>Bacteria</taxon>
        <taxon>Bacillati</taxon>
        <taxon>Actinomycetota</taxon>
        <taxon>Actinomycetes</taxon>
        <taxon>Pseudonocardiales</taxon>
        <taxon>Pseudonocardiaceae</taxon>
        <taxon>Lentzea</taxon>
    </lineage>
</organism>
<dbReference type="PATRIC" id="fig|68170.10.peg.4436"/>
<sequence>MITVFLSVYHFDGDPAALLPGYDRMFAGLQPDGVHACVVREDGISVYDGCPTRAEFEAFSTGEAFRTALATAGLPSPRIEALGEVHEPAMAT</sequence>
<accession>A0A0F0H062</accession>
<dbReference type="OrthoDB" id="4949218at2"/>
<dbReference type="Proteomes" id="UP000033393">
    <property type="component" value="Unassembled WGS sequence"/>
</dbReference>
<gene>
    <name evidence="1" type="ORF">UK23_17670</name>
</gene>
<proteinExistence type="predicted"/>
<reference evidence="1 2" key="1">
    <citation type="submission" date="2015-02" db="EMBL/GenBank/DDBJ databases">
        <authorList>
            <person name="Ju K.-S."/>
            <person name="Doroghazi J.R."/>
            <person name="Metcalf W."/>
        </authorList>
    </citation>
    <scope>NUCLEOTIDE SEQUENCE [LARGE SCALE GENOMIC DNA]</scope>
    <source>
        <strain evidence="1 2">NRRL B-16140</strain>
    </source>
</reference>
<dbReference type="AlphaFoldDB" id="A0A0F0H062"/>
<protein>
    <submittedName>
        <fullName evidence="1">Uncharacterized protein</fullName>
    </submittedName>
</protein>
<name>A0A0F0H062_LENAE</name>
<keyword evidence="2" id="KW-1185">Reference proteome</keyword>